<evidence type="ECO:0000313" key="2">
    <source>
        <dbReference type="Proteomes" id="UP000274429"/>
    </source>
</evidence>
<name>A0A0R3XA15_HYDTA</name>
<evidence type="ECO:0000313" key="1">
    <source>
        <dbReference type="EMBL" id="VDM35355.1"/>
    </source>
</evidence>
<accession>A0A0R3XA15</accession>
<gene>
    <name evidence="1" type="ORF">TTAC_LOCUS10375</name>
</gene>
<organism evidence="3">
    <name type="scientific">Hydatigena taeniaeformis</name>
    <name type="common">Feline tapeworm</name>
    <name type="synonym">Taenia taeniaeformis</name>
    <dbReference type="NCBI Taxonomy" id="6205"/>
    <lineage>
        <taxon>Eukaryota</taxon>
        <taxon>Metazoa</taxon>
        <taxon>Spiralia</taxon>
        <taxon>Lophotrochozoa</taxon>
        <taxon>Platyhelminthes</taxon>
        <taxon>Cestoda</taxon>
        <taxon>Eucestoda</taxon>
        <taxon>Cyclophyllidea</taxon>
        <taxon>Taeniidae</taxon>
        <taxon>Hydatigera</taxon>
    </lineage>
</organism>
<dbReference type="STRING" id="6205.A0A0R3XA15"/>
<protein>
    <submittedName>
        <fullName evidence="1 3">Uncharacterized protein</fullName>
    </submittedName>
</protein>
<sequence length="107" mass="11055">MRGGVNLCVCGVIERGALPLEAVSEAGSRVVLALTRHGGHIGFLAGLLPTGRSLLDRAVPEFVSAVFQHAEEFAVAAVAGDGKEEMKNGSEEGNGADLVDEATATFY</sequence>
<keyword evidence="2" id="KW-1185">Reference proteome</keyword>
<dbReference type="WBParaSite" id="TTAC_0001039201-mRNA-1">
    <property type="protein sequence ID" value="TTAC_0001039201-mRNA-1"/>
    <property type="gene ID" value="TTAC_0001039201"/>
</dbReference>
<dbReference type="Proteomes" id="UP000274429">
    <property type="component" value="Unassembled WGS sequence"/>
</dbReference>
<reference evidence="3" key="1">
    <citation type="submission" date="2017-02" db="UniProtKB">
        <authorList>
            <consortium name="WormBaseParasite"/>
        </authorList>
    </citation>
    <scope>IDENTIFICATION</scope>
</reference>
<reference evidence="1 2" key="2">
    <citation type="submission" date="2018-11" db="EMBL/GenBank/DDBJ databases">
        <authorList>
            <consortium name="Pathogen Informatics"/>
        </authorList>
    </citation>
    <scope>NUCLEOTIDE SEQUENCE [LARGE SCALE GENOMIC DNA]</scope>
</reference>
<proteinExistence type="predicted"/>
<evidence type="ECO:0000313" key="3">
    <source>
        <dbReference type="WBParaSite" id="TTAC_0001039201-mRNA-1"/>
    </source>
</evidence>
<dbReference type="EMBL" id="UYWX01021614">
    <property type="protein sequence ID" value="VDM35355.1"/>
    <property type="molecule type" value="Genomic_DNA"/>
</dbReference>
<dbReference type="AlphaFoldDB" id="A0A0R3XA15"/>
<dbReference type="OrthoDB" id="247542at2759"/>